<proteinExistence type="predicted"/>
<evidence type="ECO:0000256" key="2">
    <source>
        <dbReference type="ARBA" id="ARBA00022617"/>
    </source>
</evidence>
<dbReference type="SUPFAM" id="SSF46626">
    <property type="entry name" value="Cytochrome c"/>
    <property type="match status" value="2"/>
</dbReference>
<evidence type="ECO:0000313" key="10">
    <source>
        <dbReference type="Proteomes" id="UP000242224"/>
    </source>
</evidence>
<sequence length="192" mass="20578">MRLAAITILGGLMLAGGTPAFADDPVEGQKVARMCQTCHGIDGLARMPIAPNIGGEPKEYLEAQLMAFKTGAREHEMMTVVASTLSAQQISDVAAWYASHTASASLPAGTSEDEAPSECVSCHGIDGISIALNAPNLAGEANTYIVTQLRAFRIGTRKHEIMSEIAAKLSDEQIRQFADWYSKVNLQITREE</sequence>
<dbReference type="InterPro" id="IPR050597">
    <property type="entry name" value="Cytochrome_c_Oxidase_Subunit"/>
</dbReference>
<accession>A0ABX3MP12</accession>
<name>A0ABX3MP12_9RHOB</name>
<organism evidence="9 10">
    <name type="scientific">Thioclava marina</name>
    <dbReference type="NCBI Taxonomy" id="1915077"/>
    <lineage>
        <taxon>Bacteria</taxon>
        <taxon>Pseudomonadati</taxon>
        <taxon>Pseudomonadota</taxon>
        <taxon>Alphaproteobacteria</taxon>
        <taxon>Rhodobacterales</taxon>
        <taxon>Paracoccaceae</taxon>
        <taxon>Thioclava</taxon>
    </lineage>
</organism>
<protein>
    <submittedName>
        <fullName evidence="9">Cytochrome C</fullName>
    </submittedName>
</protein>
<feature type="signal peptide" evidence="7">
    <location>
        <begin position="1"/>
        <end position="22"/>
    </location>
</feature>
<evidence type="ECO:0000259" key="8">
    <source>
        <dbReference type="PROSITE" id="PS51007"/>
    </source>
</evidence>
<evidence type="ECO:0000256" key="6">
    <source>
        <dbReference type="PROSITE-ProRule" id="PRU00433"/>
    </source>
</evidence>
<reference evidence="9 10" key="1">
    <citation type="submission" date="2016-11" db="EMBL/GenBank/DDBJ databases">
        <title>A multilocus sequence analysis scheme for characterization of bacteria in the genus Thioclava.</title>
        <authorList>
            <person name="Liu Y."/>
            <person name="Shao Z."/>
        </authorList>
    </citation>
    <scope>NUCLEOTIDE SEQUENCE [LARGE SCALE GENOMIC DNA]</scope>
    <source>
        <strain evidence="9 10">11.10-0-13</strain>
    </source>
</reference>
<evidence type="ECO:0000256" key="4">
    <source>
        <dbReference type="ARBA" id="ARBA00022982"/>
    </source>
</evidence>
<keyword evidence="10" id="KW-1185">Reference proteome</keyword>
<evidence type="ECO:0000256" key="7">
    <source>
        <dbReference type="SAM" id="SignalP"/>
    </source>
</evidence>
<keyword evidence="7" id="KW-0732">Signal</keyword>
<evidence type="ECO:0000313" key="9">
    <source>
        <dbReference type="EMBL" id="OOY11944.1"/>
    </source>
</evidence>
<feature type="domain" description="Cytochrome c" evidence="8">
    <location>
        <begin position="23"/>
        <end position="101"/>
    </location>
</feature>
<comment type="caution">
    <text evidence="9">The sequence shown here is derived from an EMBL/GenBank/DDBJ whole genome shotgun (WGS) entry which is preliminary data.</text>
</comment>
<dbReference type="RefSeq" id="WP_078574596.1">
    <property type="nucleotide sequence ID" value="NZ_MPZS01000002.1"/>
</dbReference>
<dbReference type="PANTHER" id="PTHR33751:SF9">
    <property type="entry name" value="CYTOCHROME C4"/>
    <property type="match status" value="1"/>
</dbReference>
<evidence type="ECO:0000256" key="3">
    <source>
        <dbReference type="ARBA" id="ARBA00022723"/>
    </source>
</evidence>
<dbReference type="Proteomes" id="UP000242224">
    <property type="component" value="Unassembled WGS sequence"/>
</dbReference>
<keyword evidence="5 6" id="KW-0408">Iron</keyword>
<dbReference type="PANTHER" id="PTHR33751">
    <property type="entry name" value="CBB3-TYPE CYTOCHROME C OXIDASE SUBUNIT FIXP"/>
    <property type="match status" value="1"/>
</dbReference>
<dbReference type="InterPro" id="IPR009056">
    <property type="entry name" value="Cyt_c-like_dom"/>
</dbReference>
<feature type="domain" description="Cytochrome c" evidence="8">
    <location>
        <begin position="104"/>
        <end position="185"/>
    </location>
</feature>
<evidence type="ECO:0000256" key="5">
    <source>
        <dbReference type="ARBA" id="ARBA00023004"/>
    </source>
</evidence>
<feature type="chain" id="PRO_5046836834" evidence="7">
    <location>
        <begin position="23"/>
        <end position="192"/>
    </location>
</feature>
<gene>
    <name evidence="9" type="ORF">BMG00_12775</name>
</gene>
<dbReference type="InterPro" id="IPR036909">
    <property type="entry name" value="Cyt_c-like_dom_sf"/>
</dbReference>
<keyword evidence="1" id="KW-0813">Transport</keyword>
<keyword evidence="4" id="KW-0249">Electron transport</keyword>
<keyword evidence="2 6" id="KW-0349">Heme</keyword>
<dbReference type="Pfam" id="PF00034">
    <property type="entry name" value="Cytochrom_C"/>
    <property type="match status" value="2"/>
</dbReference>
<dbReference type="Gene3D" id="1.10.760.10">
    <property type="entry name" value="Cytochrome c-like domain"/>
    <property type="match status" value="2"/>
</dbReference>
<dbReference type="PROSITE" id="PS51007">
    <property type="entry name" value="CYTC"/>
    <property type="match status" value="2"/>
</dbReference>
<evidence type="ECO:0000256" key="1">
    <source>
        <dbReference type="ARBA" id="ARBA00022448"/>
    </source>
</evidence>
<dbReference type="EMBL" id="MPZS01000002">
    <property type="protein sequence ID" value="OOY11944.1"/>
    <property type="molecule type" value="Genomic_DNA"/>
</dbReference>
<keyword evidence="3 6" id="KW-0479">Metal-binding</keyword>